<sequence>MHALEKREAEHALRAAGFSRSQAVIAVSVVNRVLKENSVPDRIFEAKVKPETIRKRIERSNGTNVPDTPTHENDTQKGGDNGDRPHEGVSRGEVAV</sequence>
<dbReference type="Proteomes" id="UP000448292">
    <property type="component" value="Unassembled WGS sequence"/>
</dbReference>
<feature type="compositionally biased region" description="Basic and acidic residues" evidence="1">
    <location>
        <begin position="69"/>
        <end position="90"/>
    </location>
</feature>
<evidence type="ECO:0000256" key="1">
    <source>
        <dbReference type="SAM" id="MobiDB-lite"/>
    </source>
</evidence>
<gene>
    <name evidence="2" type="ORF">DPQ33_12615</name>
</gene>
<feature type="region of interest" description="Disordered" evidence="1">
    <location>
        <begin position="54"/>
        <end position="96"/>
    </location>
</feature>
<dbReference type="AlphaFoldDB" id="A0A7M3MD52"/>
<keyword evidence="3" id="KW-1185">Reference proteome</keyword>
<reference evidence="2 3" key="1">
    <citation type="submission" date="2018-06" db="EMBL/GenBank/DDBJ databases">
        <title>Complete genome of Desulfovibrio indonesiensis P37SLT.</title>
        <authorList>
            <person name="Crispim J.S."/>
            <person name="Vidigal P.M.P."/>
            <person name="Silva L.C.F."/>
            <person name="Laguardia C.N."/>
            <person name="Araujo L.C."/>
            <person name="Dias R.S."/>
            <person name="Sousa M.P."/>
            <person name="Paula S.O."/>
            <person name="Silva C."/>
        </authorList>
    </citation>
    <scope>NUCLEOTIDE SEQUENCE [LARGE SCALE GENOMIC DNA]</scope>
    <source>
        <strain evidence="2 3">P37SLT</strain>
    </source>
</reference>
<evidence type="ECO:0000313" key="3">
    <source>
        <dbReference type="Proteomes" id="UP000448292"/>
    </source>
</evidence>
<name>A0A7M3MD52_9BACT</name>
<comment type="caution">
    <text evidence="2">The sequence shown here is derived from an EMBL/GenBank/DDBJ whole genome shotgun (WGS) entry which is preliminary data.</text>
</comment>
<protein>
    <submittedName>
        <fullName evidence="2">Uncharacterized protein</fullName>
    </submittedName>
</protein>
<accession>A0A7M3MD52</accession>
<proteinExistence type="predicted"/>
<evidence type="ECO:0000313" key="2">
    <source>
        <dbReference type="EMBL" id="TVM16448.1"/>
    </source>
</evidence>
<dbReference type="RefSeq" id="WP_144303572.1">
    <property type="nucleotide sequence ID" value="NZ_QMIE01000011.1"/>
</dbReference>
<dbReference type="EMBL" id="QMIE01000011">
    <property type="protein sequence ID" value="TVM16448.1"/>
    <property type="molecule type" value="Genomic_DNA"/>
</dbReference>
<organism evidence="2 3">
    <name type="scientific">Oceanidesulfovibrio indonesiensis</name>
    <dbReference type="NCBI Taxonomy" id="54767"/>
    <lineage>
        <taxon>Bacteria</taxon>
        <taxon>Pseudomonadati</taxon>
        <taxon>Thermodesulfobacteriota</taxon>
        <taxon>Desulfovibrionia</taxon>
        <taxon>Desulfovibrionales</taxon>
        <taxon>Desulfovibrionaceae</taxon>
        <taxon>Oceanidesulfovibrio</taxon>
    </lineage>
</organism>